<feature type="domain" description="Fibronectin type-III" evidence="4">
    <location>
        <begin position="571"/>
        <end position="658"/>
    </location>
</feature>
<gene>
    <name evidence="6" type="ORF">GO493_11435</name>
</gene>
<dbReference type="SUPFAM" id="SSF49265">
    <property type="entry name" value="Fibronectin type III"/>
    <property type="match status" value="4"/>
</dbReference>
<dbReference type="PROSITE" id="PS51820">
    <property type="entry name" value="PA14"/>
    <property type="match status" value="1"/>
</dbReference>
<dbReference type="Pfam" id="PF13385">
    <property type="entry name" value="Laminin_G_3"/>
    <property type="match status" value="1"/>
</dbReference>
<dbReference type="InterPro" id="IPR006558">
    <property type="entry name" value="LamG-like"/>
</dbReference>
<keyword evidence="3" id="KW-1015">Disulfide bond</keyword>
<dbReference type="SUPFAM" id="SSF53474">
    <property type="entry name" value="alpha/beta-Hydrolases"/>
    <property type="match status" value="1"/>
</dbReference>
<dbReference type="SUPFAM" id="SSF49313">
    <property type="entry name" value="Cadherin-like"/>
    <property type="match status" value="2"/>
</dbReference>
<dbReference type="SMART" id="SM00736">
    <property type="entry name" value="CADG"/>
    <property type="match status" value="2"/>
</dbReference>
<keyword evidence="2" id="KW-0677">Repeat</keyword>
<sequence length="2342" mass="250428">MHVYIWRRPGLRDIHNLSAMKKTVHLIISFILLFAGHATAQRALNPADTLVTYKPSSPPAQPPYGRIGKWVRTVRMTWDTKVFKAYVYKGLQFRLKFPKTYVDGVADGKKYPIFVFLHGRGEAGSIYDNEAQLATGAITFNKYSTTGPFDGYLVYGQTADGTWGNGQFDVLKELLDSLAVQVKGDLNRVIVNGLSAGGYGCWEFTIRYPQYIGGTMPMSGITSGDGDASVVNALKYKPIWYFQGGLDRAPAPYTANTVIDAFNAAGGNLTYSLYEDLGHNTWSRAWLEPDFVPYMNRVNILTPWPLNGRSEFCPNEAININVGIAPGFAAYEWQKDGVTIPGATTNSINVTSLGTYAVRVKRGTVWSEFSPTPLVIKTKAPTVTPPITIDSLDTNVLPAPDGSTTVTLKLPAGYASYEWRNVGSSATISTDLSINVGIGQYIARVTEQYGCSSSFSAPFPVINANGTEAPDKVNGVLVTPTSQTQLTLNWTDKPNPQHNETGFEIYRSTVSGSNYKLVGKTDADVLTFTDNGLSANTVYYYIIRPVNGNGAAPVSDEASGTTQVDAQKPSAPLNLTVVTTTTSAVSLSWSASTDNVGVTAYDVYVNDAKTYTVDGTTLKAVAYGLTPKTVYNFYVVARDAANNSSVPSSQLTAATVNKGLNYKYYQGTWFTIPNFATLTPVATGRTLFPDISARLREAAYGFLWEGYLTIPVTGTYTFATTSDDGSKFYFNQPYNHFATATVNNDGNHGAVTVSSSAMLLQKGVYPIAVTYTQVGSNQLMTLSWKCNELGVTSLTRIPDQYFGDTLAYPGTAPAAPLILGATAASFKQVNLSWTDNSNNETGFEIYSSPTYNGAYTVIGKTGANTTSFEDNTVSPATRYYYKIRAVGQMGESPLTEGYPYLAVWPFNNNYLDLSVNNNVASGSGTIFGSSSANKVEGTHSAFFNGTSAYMNIGGSGSGFLHDAFSARTVSLWIKASALDNNRIIFDIGGADNGLALRINANKLEAGVASGNSTALASAAFTSTAWTHVAVVYGGNTLRLYINGALAASATTSFSSVNATADNSRLGLSNGSNAFNTNGTYFSGFIDYMTIMGQALGQAEVTQAYNQTLPFYSVVTPGLPAPPAAPVNVIATGTSASSVLLTWTNNAANATGFEIQRALGNSTLFATIKTITTGGTNLSYQDTALYANQQYSYKVRATGDGGASAYSAADTAMTGNTRPVIDAISNRSARYDVVTTIPVVATDADEDALTYTTFNLPDFVTLVTNANGTYLNVAPNISKQGVYNNLSVIAADPFGGKDTVSFKLTINDNYSPVITSIANASLNEGDVQQLSLSAADQNATDNLSWSGVSLPSFITLTGSNRTATLNIKPGYADAGVYTVKVQIVDGNGGTDEKTFTVTVTDKNPNYKLFVRFKYQTDAPAPWNNITSVSTTGLKNDRGEATAIGMQMQTSNWFTWNDGTSTGNNSGVYPDVVMSEYYFFGSYPGIFTSANSIDVKLTGLEATRKYSFKFFAGSNWSVQANNGTTVFSINGVSKPLNVQGNTSQTVNFDNIAPNASGEITFNMSVADGTQVGYLGAFEVNAILDDGTLPAAPKNLAATEANGIVSLNWNNVAYNATGYRIHRGTDSLGSYSLLGSLNSSTATSYADSTVHGSTHYYYKVAASNSTGNSAFSNIAGVLVPVKPPQIGAIADVKLKANASAQFNVQAVGDQGNSVSMTTSGLPSFGGFTDNGNGTGSFSFNPTADNLGSYKVILTATDNQGASASDTFNVVVTDKNTTSVYFNFASSNPVAAPWNNITGFPYAGVKVANALDESGNGTGMSMTFNEFWENDNATTGMSTYDNSGVFPDGVMQSYVYDSRDMTHTIKLSGLNTSKRYNVVFFSSINFGINARARFTIGTDSVVIDPAYNSSLTKQINGVIPNASGEINILVNKTSNGYYKYLNAMVVESYDATLAVVNPLNLVATATSHKSIALRWSDRANNETGYQVWRALPGGSYSQIATLGANAVAYNDTTLSPNQTYYYKVRAVKSGVFSDYSNNSSATTPGFKILLNFNELKIAPSPWNNTSMRPTVGVVVSNMKDVQNNMTGVGINLIENFDGVYGAGMNTGNNSGIYPDNVMIENYGLFPGNHASFKVTGLSQTLKYDLTFFGSSVEWQDVTGKYTVNNTRVAYLNASMNKSGVVTIRDISPDEYGNILVAVDPASNSSIFGLIAALTITGHVDPVAQENSNNAVTNQNLVTVLTEPLINGLNTLLNTAPPPDFGDAKAYPNPFQEQINVDIQLKTETVVRVEIFDVSGRLLYSDYKGSIPAGPTTLRVNPGSRISVPGIYIMRLSGKNGESRTFKLVKR</sequence>
<name>A0A7K1U4F8_9BACT</name>
<evidence type="ECO:0000256" key="2">
    <source>
        <dbReference type="ARBA" id="ARBA00022737"/>
    </source>
</evidence>
<keyword evidence="1" id="KW-0732">Signal</keyword>
<dbReference type="NCBIfam" id="TIGR04183">
    <property type="entry name" value="Por_Secre_tail"/>
    <property type="match status" value="1"/>
</dbReference>
<evidence type="ECO:0000313" key="7">
    <source>
        <dbReference type="Proteomes" id="UP000461730"/>
    </source>
</evidence>
<dbReference type="Gene3D" id="3.90.182.10">
    <property type="entry name" value="Toxin - Anthrax Protective Antigen,domain 1"/>
    <property type="match status" value="1"/>
</dbReference>
<feature type="domain" description="Fibronectin type-III" evidence="4">
    <location>
        <begin position="469"/>
        <end position="565"/>
    </location>
</feature>
<evidence type="ECO:0000259" key="4">
    <source>
        <dbReference type="PROSITE" id="PS50853"/>
    </source>
</evidence>
<dbReference type="SMART" id="SM00560">
    <property type="entry name" value="LamGL"/>
    <property type="match status" value="1"/>
</dbReference>
<dbReference type="InterPro" id="IPR036116">
    <property type="entry name" value="FN3_sf"/>
</dbReference>
<feature type="domain" description="PA14" evidence="5">
    <location>
        <begin position="655"/>
        <end position="801"/>
    </location>
</feature>
<dbReference type="SMART" id="SM00060">
    <property type="entry name" value="FN3"/>
    <property type="match status" value="7"/>
</dbReference>
<feature type="domain" description="Fibronectin type-III" evidence="4">
    <location>
        <begin position="1586"/>
        <end position="1681"/>
    </location>
</feature>
<dbReference type="InterPro" id="IPR015919">
    <property type="entry name" value="Cadherin-like_sf"/>
</dbReference>
<dbReference type="InterPro" id="IPR013783">
    <property type="entry name" value="Ig-like_fold"/>
</dbReference>
<accession>A0A7K1U4F8</accession>
<feature type="domain" description="Fibronectin type-III" evidence="4">
    <location>
        <begin position="815"/>
        <end position="906"/>
    </location>
</feature>
<dbReference type="Gene3D" id="2.60.120.200">
    <property type="match status" value="1"/>
</dbReference>
<dbReference type="InterPro" id="IPR011658">
    <property type="entry name" value="PA14_dom"/>
</dbReference>
<reference evidence="6 7" key="1">
    <citation type="submission" date="2019-12" db="EMBL/GenBank/DDBJ databases">
        <title>Chitinophaga sp. strain ysch24 (GDMCC 1.1355), whole genome shotgun sequence.</title>
        <authorList>
            <person name="Zhang X."/>
        </authorList>
    </citation>
    <scope>NUCLEOTIDE SEQUENCE [LARGE SCALE GENOMIC DNA]</scope>
    <source>
        <strain evidence="7">ysch24</strain>
    </source>
</reference>
<protein>
    <submittedName>
        <fullName evidence="6">T9SS type A sorting domain-containing protein</fullName>
    </submittedName>
</protein>
<dbReference type="Pfam" id="PF05345">
    <property type="entry name" value="He_PIG"/>
    <property type="match status" value="1"/>
</dbReference>
<dbReference type="Pfam" id="PF00041">
    <property type="entry name" value="fn3"/>
    <property type="match status" value="1"/>
</dbReference>
<dbReference type="InterPro" id="IPR013320">
    <property type="entry name" value="ConA-like_dom_sf"/>
</dbReference>
<dbReference type="GO" id="GO:0004553">
    <property type="term" value="F:hydrolase activity, hydrolyzing O-glycosyl compounds"/>
    <property type="evidence" value="ECO:0007669"/>
    <property type="project" value="UniProtKB-ARBA"/>
</dbReference>
<dbReference type="InterPro" id="IPR006644">
    <property type="entry name" value="Cadg"/>
</dbReference>
<dbReference type="Pfam" id="PF17963">
    <property type="entry name" value="Big_9"/>
    <property type="match status" value="1"/>
</dbReference>
<dbReference type="Proteomes" id="UP000461730">
    <property type="component" value="Unassembled WGS sequence"/>
</dbReference>
<feature type="domain" description="Fibronectin type-III" evidence="4">
    <location>
        <begin position="1124"/>
        <end position="1216"/>
    </location>
</feature>
<dbReference type="InterPro" id="IPR050964">
    <property type="entry name" value="Striated_Muscle_Regulatory"/>
</dbReference>
<dbReference type="CDD" id="cd00063">
    <property type="entry name" value="FN3"/>
    <property type="match status" value="6"/>
</dbReference>
<feature type="domain" description="Fibronectin type-III" evidence="4">
    <location>
        <begin position="1953"/>
        <end position="2042"/>
    </location>
</feature>
<dbReference type="InterPro" id="IPR029058">
    <property type="entry name" value="AB_hydrolase_fold"/>
</dbReference>
<dbReference type="PANTHER" id="PTHR13817">
    <property type="entry name" value="TITIN"/>
    <property type="match status" value="1"/>
</dbReference>
<dbReference type="Gene3D" id="3.40.50.1820">
    <property type="entry name" value="alpha/beta hydrolase"/>
    <property type="match status" value="1"/>
</dbReference>
<dbReference type="InterPro" id="IPR003961">
    <property type="entry name" value="FN3_dom"/>
</dbReference>
<dbReference type="PROSITE" id="PS50853">
    <property type="entry name" value="FN3"/>
    <property type="match status" value="6"/>
</dbReference>
<dbReference type="Gene3D" id="2.60.40.10">
    <property type="entry name" value="Immunoglobulins"/>
    <property type="match status" value="9"/>
</dbReference>
<dbReference type="EMBL" id="WRXN01000004">
    <property type="protein sequence ID" value="MVT08875.1"/>
    <property type="molecule type" value="Genomic_DNA"/>
</dbReference>
<dbReference type="InterPro" id="IPR037524">
    <property type="entry name" value="PA14/GLEYA"/>
</dbReference>
<comment type="caution">
    <text evidence="6">The sequence shown here is derived from an EMBL/GenBank/DDBJ whole genome shotgun (WGS) entry which is preliminary data.</text>
</comment>
<organism evidence="6 7">
    <name type="scientific">Chitinophaga tropicalis</name>
    <dbReference type="NCBI Taxonomy" id="2683588"/>
    <lineage>
        <taxon>Bacteria</taxon>
        <taxon>Pseudomonadati</taxon>
        <taxon>Bacteroidota</taxon>
        <taxon>Chitinophagia</taxon>
        <taxon>Chitinophagales</taxon>
        <taxon>Chitinophagaceae</taxon>
        <taxon>Chitinophaga</taxon>
    </lineage>
</organism>
<evidence type="ECO:0000256" key="3">
    <source>
        <dbReference type="ARBA" id="ARBA00023157"/>
    </source>
</evidence>
<evidence type="ECO:0000256" key="1">
    <source>
        <dbReference type="ARBA" id="ARBA00022729"/>
    </source>
</evidence>
<dbReference type="SMART" id="SM00758">
    <property type="entry name" value="PA14"/>
    <property type="match status" value="1"/>
</dbReference>
<evidence type="ECO:0000313" key="6">
    <source>
        <dbReference type="EMBL" id="MVT08875.1"/>
    </source>
</evidence>
<proteinExistence type="predicted"/>
<dbReference type="InterPro" id="IPR026444">
    <property type="entry name" value="Secre_tail"/>
</dbReference>
<dbReference type="PANTHER" id="PTHR13817:SF166">
    <property type="entry name" value="NEURONAL IGCAM-RELATED"/>
    <property type="match status" value="1"/>
</dbReference>
<dbReference type="Pfam" id="PF07691">
    <property type="entry name" value="PA14"/>
    <property type="match status" value="1"/>
</dbReference>
<dbReference type="SUPFAM" id="SSF49899">
    <property type="entry name" value="Concanavalin A-like lectins/glucanases"/>
    <property type="match status" value="1"/>
</dbReference>
<dbReference type="GO" id="GO:0005509">
    <property type="term" value="F:calcium ion binding"/>
    <property type="evidence" value="ECO:0007669"/>
    <property type="project" value="InterPro"/>
</dbReference>
<keyword evidence="7" id="KW-1185">Reference proteome</keyword>
<dbReference type="GO" id="GO:0016020">
    <property type="term" value="C:membrane"/>
    <property type="evidence" value="ECO:0007669"/>
    <property type="project" value="InterPro"/>
</dbReference>
<evidence type="ECO:0000259" key="5">
    <source>
        <dbReference type="PROSITE" id="PS51820"/>
    </source>
</evidence>
<dbReference type="GO" id="GO:0005975">
    <property type="term" value="P:carbohydrate metabolic process"/>
    <property type="evidence" value="ECO:0007669"/>
    <property type="project" value="UniProtKB-ARBA"/>
</dbReference>